<dbReference type="STRING" id="232089.SAMN05443544_0562"/>
<organism evidence="1 2">
    <name type="scientific">Agromyces cerinus subsp. cerinus</name>
    <dbReference type="NCBI Taxonomy" id="232089"/>
    <lineage>
        <taxon>Bacteria</taxon>
        <taxon>Bacillati</taxon>
        <taxon>Actinomycetota</taxon>
        <taxon>Actinomycetes</taxon>
        <taxon>Micrococcales</taxon>
        <taxon>Microbacteriaceae</taxon>
        <taxon>Agromyces</taxon>
    </lineage>
</organism>
<evidence type="ECO:0000313" key="2">
    <source>
        <dbReference type="Proteomes" id="UP000184699"/>
    </source>
</evidence>
<gene>
    <name evidence="1" type="ORF">SAMN05443544_0562</name>
</gene>
<dbReference type="RefSeq" id="WP_143231379.1">
    <property type="nucleotide sequence ID" value="NZ_FSRJ01000001.1"/>
</dbReference>
<reference evidence="2" key="1">
    <citation type="submission" date="2016-11" db="EMBL/GenBank/DDBJ databases">
        <authorList>
            <person name="Varghese N."/>
            <person name="Submissions S."/>
        </authorList>
    </citation>
    <scope>NUCLEOTIDE SEQUENCE [LARGE SCALE GENOMIC DNA]</scope>
    <source>
        <strain evidence="2">DSM 8595</strain>
    </source>
</reference>
<accession>A0A1N6DPL3</accession>
<dbReference type="EMBL" id="FSRJ01000001">
    <property type="protein sequence ID" value="SIN72690.1"/>
    <property type="molecule type" value="Genomic_DNA"/>
</dbReference>
<dbReference type="AlphaFoldDB" id="A0A1N6DPL3"/>
<dbReference type="Proteomes" id="UP000184699">
    <property type="component" value="Unassembled WGS sequence"/>
</dbReference>
<evidence type="ECO:0000313" key="1">
    <source>
        <dbReference type="EMBL" id="SIN72690.1"/>
    </source>
</evidence>
<proteinExistence type="predicted"/>
<sequence>MSLAARLQEAQDTRKPLFDSWVLTLDDEDLKALATAAANPRVNSRNLAALIRAEGVRVGVESLDAWRRSNGYPG</sequence>
<keyword evidence="2" id="KW-1185">Reference proteome</keyword>
<name>A0A1N6DPL3_9MICO</name>
<protein>
    <submittedName>
        <fullName evidence="1">Uncharacterized protein</fullName>
    </submittedName>
</protein>